<reference evidence="1 2" key="1">
    <citation type="submission" date="2020-12" db="EMBL/GenBank/DDBJ databases">
        <title>Olleya sediminilitoris sp. nov., isolated from a tidal flat.</title>
        <authorList>
            <person name="Park S."/>
            <person name="Yoon J.-H."/>
        </authorList>
    </citation>
    <scope>NUCLEOTIDE SEQUENCE [LARGE SCALE GENOMIC DNA]</scope>
    <source>
        <strain evidence="1 2">YSTF-M6</strain>
    </source>
</reference>
<gene>
    <name evidence="1" type="ORF">JAO71_03835</name>
</gene>
<protein>
    <submittedName>
        <fullName evidence="1">Uncharacterized protein</fullName>
    </submittedName>
</protein>
<comment type="caution">
    <text evidence="1">The sequence shown here is derived from an EMBL/GenBank/DDBJ whole genome shotgun (WGS) entry which is preliminary data.</text>
</comment>
<name>A0ABS1WII5_9FLAO</name>
<keyword evidence="2" id="KW-1185">Reference proteome</keyword>
<sequence>MNISNYYNLGCQQSNLDFVDVRLNTDNLLFVDPRLIENLQTPLAKKMNKHLEVFWGDLIKNVKSKSFDQADYLLSGLSEPNETRLGFAFSKHYGNSVGYKLRQKIAQTIYNNIAVKTGVLSHFSDIELFFEDISSDRISDMTTKIIKSVLIEYTQEQCKLHKIPMKKVYQKDVFDLTTSKWVNKSVELPEYFGKPIIFIPKNIVRLQNSAGKNINCFYRYAIRQFISNDTQMLKDVSASGKEGKILIRDIKSKYPLSKESLSNWSIKFGKLLVDYKTNHLKGRLRVLADDEIAEIVYENGYAQVG</sequence>
<evidence type="ECO:0000313" key="2">
    <source>
        <dbReference type="Proteomes" id="UP000605013"/>
    </source>
</evidence>
<dbReference type="EMBL" id="JAEMEF010000002">
    <property type="protein sequence ID" value="MBL7558926.1"/>
    <property type="molecule type" value="Genomic_DNA"/>
</dbReference>
<proteinExistence type="predicted"/>
<accession>A0ABS1WII5</accession>
<evidence type="ECO:0000313" key="1">
    <source>
        <dbReference type="EMBL" id="MBL7558926.1"/>
    </source>
</evidence>
<dbReference type="Proteomes" id="UP000605013">
    <property type="component" value="Unassembled WGS sequence"/>
</dbReference>
<organism evidence="1 2">
    <name type="scientific">Olleya sediminilitoris</name>
    <dbReference type="NCBI Taxonomy" id="2795739"/>
    <lineage>
        <taxon>Bacteria</taxon>
        <taxon>Pseudomonadati</taxon>
        <taxon>Bacteroidota</taxon>
        <taxon>Flavobacteriia</taxon>
        <taxon>Flavobacteriales</taxon>
        <taxon>Flavobacteriaceae</taxon>
    </lineage>
</organism>
<dbReference type="RefSeq" id="WP_202998993.1">
    <property type="nucleotide sequence ID" value="NZ_JAEMEF010000002.1"/>
</dbReference>